<reference evidence="1 2" key="1">
    <citation type="submission" date="2019-01" db="EMBL/GenBank/DDBJ databases">
        <title>Lacunisphaera sp. strain TWA-58.</title>
        <authorList>
            <person name="Chen W.-M."/>
        </authorList>
    </citation>
    <scope>NUCLEOTIDE SEQUENCE [LARGE SCALE GENOMIC DNA]</scope>
    <source>
        <strain evidence="1 2">TWA-58</strain>
    </source>
</reference>
<keyword evidence="2" id="KW-1185">Reference proteome</keyword>
<dbReference type="RefSeq" id="WP_129045780.1">
    <property type="nucleotide sequence ID" value="NZ_SDHX01000001.1"/>
</dbReference>
<comment type="caution">
    <text evidence="1">The sequence shown here is derived from an EMBL/GenBank/DDBJ whole genome shotgun (WGS) entry which is preliminary data.</text>
</comment>
<gene>
    <name evidence="1" type="ORF">ESB00_00515</name>
</gene>
<evidence type="ECO:0000313" key="1">
    <source>
        <dbReference type="EMBL" id="RXK54415.1"/>
    </source>
</evidence>
<dbReference type="AlphaFoldDB" id="A0A4Q1C6B3"/>
<evidence type="ECO:0000313" key="2">
    <source>
        <dbReference type="Proteomes" id="UP000290218"/>
    </source>
</evidence>
<protein>
    <recommendedName>
        <fullName evidence="3">DUF481 domain-containing protein</fullName>
    </recommendedName>
</protein>
<organism evidence="1 2">
    <name type="scientific">Oleiharenicola lentus</name>
    <dbReference type="NCBI Taxonomy" id="2508720"/>
    <lineage>
        <taxon>Bacteria</taxon>
        <taxon>Pseudomonadati</taxon>
        <taxon>Verrucomicrobiota</taxon>
        <taxon>Opitutia</taxon>
        <taxon>Opitutales</taxon>
        <taxon>Opitutaceae</taxon>
        <taxon>Oleiharenicola</taxon>
    </lineage>
</organism>
<proteinExistence type="predicted"/>
<dbReference type="OrthoDB" id="9821602at2"/>
<accession>A0A4Q1C6B3</accession>
<evidence type="ECO:0008006" key="3">
    <source>
        <dbReference type="Google" id="ProtNLM"/>
    </source>
</evidence>
<sequence>MAVSAYKFTQALHSMRSAFNAGRIFGIAALAWVSSVPPLRASDDAVSLTLSSGLASDHVDRGIERAGTSWQSSVYGSVSGWKGRVWYGRPLDADGVEEVRSSLGHGWKLSKTAALEVTGTHFWYVDQSIASAPAHSFEGVIRLFSITAGRWNPSLEAAYDIRYRSTAVELSVERELLTRAGAWTLRVYGGQVNARDVLPDTASVTLHDSYIYYGAVLGLRRMFGLRWGVQGEIGLRGSANQSSAWSEIPARTARGRFSLNTLYQF</sequence>
<dbReference type="Proteomes" id="UP000290218">
    <property type="component" value="Unassembled WGS sequence"/>
</dbReference>
<dbReference type="EMBL" id="SDHX01000001">
    <property type="protein sequence ID" value="RXK54415.1"/>
    <property type="molecule type" value="Genomic_DNA"/>
</dbReference>
<name>A0A4Q1C6B3_9BACT</name>